<dbReference type="CDD" id="cd07252">
    <property type="entry name" value="BphC1-RGP6_N_like"/>
    <property type="match status" value="1"/>
</dbReference>
<comment type="similarity">
    <text evidence="2 8">Belongs to the extradiol ring-cleavage dioxygenase family.</text>
</comment>
<dbReference type="Pfam" id="PF00903">
    <property type="entry name" value="Glyoxalase"/>
    <property type="match status" value="1"/>
</dbReference>
<dbReference type="Pfam" id="PF22632">
    <property type="entry name" value="BphC_D1"/>
    <property type="match status" value="1"/>
</dbReference>
<dbReference type="RefSeq" id="WP_345400292.1">
    <property type="nucleotide sequence ID" value="NZ_BAABLA010000098.1"/>
</dbReference>
<dbReference type="InterPro" id="IPR029068">
    <property type="entry name" value="Glyas_Bleomycin-R_OHBP_Dase"/>
</dbReference>
<dbReference type="Gene3D" id="3.10.180.10">
    <property type="entry name" value="2,3-Dihydroxybiphenyl 1,2-Dioxygenase, domain 1"/>
    <property type="match status" value="2"/>
</dbReference>
<comment type="caution">
    <text evidence="10">The sequence shown here is derived from an EMBL/GenBank/DDBJ whole genome shotgun (WGS) entry which is preliminary data.</text>
</comment>
<dbReference type="PROSITE" id="PS00082">
    <property type="entry name" value="EXTRADIOL_DIOXYGENAS"/>
    <property type="match status" value="1"/>
</dbReference>
<evidence type="ECO:0000256" key="8">
    <source>
        <dbReference type="RuleBase" id="RU000683"/>
    </source>
</evidence>
<dbReference type="InterPro" id="IPR004360">
    <property type="entry name" value="Glyas_Fos-R_dOase_dom"/>
</dbReference>
<dbReference type="PROSITE" id="PS51819">
    <property type="entry name" value="VOC"/>
    <property type="match status" value="2"/>
</dbReference>
<accession>A0ABW2C4B0</accession>
<dbReference type="CDD" id="cd07237">
    <property type="entry name" value="BphC1-RGP6_C_like"/>
    <property type="match status" value="1"/>
</dbReference>
<gene>
    <name evidence="10" type="ORF">ACFQGD_23845</name>
</gene>
<dbReference type="EMBL" id="JBHSXX010000001">
    <property type="protein sequence ID" value="MFC6870176.1"/>
    <property type="molecule type" value="Genomic_DNA"/>
</dbReference>
<organism evidence="10 11">
    <name type="scientific">Haloechinothrix salitolerans</name>
    <dbReference type="NCBI Taxonomy" id="926830"/>
    <lineage>
        <taxon>Bacteria</taxon>
        <taxon>Bacillati</taxon>
        <taxon>Actinomycetota</taxon>
        <taxon>Actinomycetes</taxon>
        <taxon>Pseudonocardiales</taxon>
        <taxon>Pseudonocardiaceae</taxon>
        <taxon>Haloechinothrix</taxon>
    </lineage>
</organism>
<feature type="domain" description="VOC" evidence="9">
    <location>
        <begin position="5"/>
        <end position="120"/>
    </location>
</feature>
<proteinExistence type="inferred from homology"/>
<dbReference type="Proteomes" id="UP001596337">
    <property type="component" value="Unassembled WGS sequence"/>
</dbReference>
<keyword evidence="11" id="KW-1185">Reference proteome</keyword>
<evidence type="ECO:0000256" key="6">
    <source>
        <dbReference type="ARBA" id="ARBA00023002"/>
    </source>
</evidence>
<evidence type="ECO:0000256" key="5">
    <source>
        <dbReference type="ARBA" id="ARBA00022964"/>
    </source>
</evidence>
<name>A0ABW2C4B0_9PSEU</name>
<keyword evidence="7 8" id="KW-0408">Iron</keyword>
<evidence type="ECO:0000259" key="9">
    <source>
        <dbReference type="PROSITE" id="PS51819"/>
    </source>
</evidence>
<dbReference type="InterPro" id="IPR037523">
    <property type="entry name" value="VOC_core"/>
</dbReference>
<keyword evidence="4 8" id="KW-0058">Aromatic hydrocarbons catabolism</keyword>
<evidence type="ECO:0000313" key="11">
    <source>
        <dbReference type="Proteomes" id="UP001596337"/>
    </source>
</evidence>
<keyword evidence="3" id="KW-0479">Metal-binding</keyword>
<evidence type="ECO:0000256" key="3">
    <source>
        <dbReference type="ARBA" id="ARBA00022723"/>
    </source>
</evidence>
<evidence type="ECO:0000256" key="1">
    <source>
        <dbReference type="ARBA" id="ARBA00001954"/>
    </source>
</evidence>
<evidence type="ECO:0000256" key="7">
    <source>
        <dbReference type="ARBA" id="ARBA00023004"/>
    </source>
</evidence>
<reference evidence="11" key="1">
    <citation type="journal article" date="2019" name="Int. J. Syst. Evol. Microbiol.">
        <title>The Global Catalogue of Microorganisms (GCM) 10K type strain sequencing project: providing services to taxonomists for standard genome sequencing and annotation.</title>
        <authorList>
            <consortium name="The Broad Institute Genomics Platform"/>
            <consortium name="The Broad Institute Genome Sequencing Center for Infectious Disease"/>
            <person name="Wu L."/>
            <person name="Ma J."/>
        </authorList>
    </citation>
    <scope>NUCLEOTIDE SEQUENCE [LARGE SCALE GENOMIC DNA]</scope>
    <source>
        <strain evidence="11">KCTC 32255</strain>
    </source>
</reference>
<evidence type="ECO:0000256" key="4">
    <source>
        <dbReference type="ARBA" id="ARBA00022797"/>
    </source>
</evidence>
<keyword evidence="6 8" id="KW-0560">Oxidoreductase</keyword>
<dbReference type="InterPro" id="IPR000486">
    <property type="entry name" value="Xdiol_ring_cleave_dOase_1/2"/>
</dbReference>
<evidence type="ECO:0000313" key="10">
    <source>
        <dbReference type="EMBL" id="MFC6870176.1"/>
    </source>
</evidence>
<dbReference type="SUPFAM" id="SSF54593">
    <property type="entry name" value="Glyoxalase/Bleomycin resistance protein/Dihydroxybiphenyl dioxygenase"/>
    <property type="match status" value="1"/>
</dbReference>
<protein>
    <submittedName>
        <fullName evidence="10">VOC family protein</fullName>
    </submittedName>
</protein>
<keyword evidence="5 8" id="KW-0223">Dioxygenase</keyword>
<feature type="domain" description="VOC" evidence="9">
    <location>
        <begin position="141"/>
        <end position="259"/>
    </location>
</feature>
<comment type="cofactor">
    <cofactor evidence="1 8">
        <name>Fe(2+)</name>
        <dbReference type="ChEBI" id="CHEBI:29033"/>
    </cofactor>
</comment>
<evidence type="ECO:0000256" key="2">
    <source>
        <dbReference type="ARBA" id="ARBA00008784"/>
    </source>
</evidence>
<sequence length="292" mass="32737">MKIRSVGYVGVNATDIGAWREYAEGVLGVQVQSDSADDGLLLKVDDYQWRIAVHEAQTDGLAYIGLELANARDFDTALEELREAGVTVRVGDDEELKTRSVRRLAAFQDPAGNNLEIYYGPTIDYNFISPHGVRFVTGEMGFGHAVLMIEADKYEQCHDFYVQQLGFRVSEYTTLGPAEVCFLHCNRRHHSIALARAPVTACQHIMLEVEELDMVGQGLDRAQDTGVPITTSLGRHRNDNMLSFYMRNPSGFDLEFGWDALQVDDDTWVVSDWEGGDVWGHRGLESLLDDEK</sequence>